<dbReference type="InterPro" id="IPR003004">
    <property type="entry name" value="GspF/PilC"/>
</dbReference>
<dbReference type="EMBL" id="CP058595">
    <property type="protein sequence ID" value="QLG46790.1"/>
    <property type="molecule type" value="Genomic_DNA"/>
</dbReference>
<dbReference type="AlphaFoldDB" id="A0A7H9ATM3"/>
<feature type="transmembrane region" description="Helical" evidence="8">
    <location>
        <begin position="144"/>
        <end position="167"/>
    </location>
</feature>
<feature type="region of interest" description="Disordered" evidence="7">
    <location>
        <begin position="1"/>
        <end position="20"/>
    </location>
</feature>
<dbReference type="PANTHER" id="PTHR30012:SF0">
    <property type="entry name" value="TYPE II SECRETION SYSTEM PROTEIN F-RELATED"/>
    <property type="match status" value="1"/>
</dbReference>
<reference evidence="10 11" key="1">
    <citation type="journal article" date="2006" name="Int. J. Syst. Evol. Microbiol.">
        <title>Costertonia aggregata gen. nov., sp. nov., a mesophilic marine bacterium of the family Flavobacteriaceae, isolated from a mature biofilm.</title>
        <authorList>
            <person name="Kwon K.K."/>
            <person name="Lee Y.K."/>
            <person name="Lee H.K."/>
        </authorList>
    </citation>
    <scope>NUCLEOTIDE SEQUENCE [LARGE SCALE GENOMIC DNA]</scope>
    <source>
        <strain evidence="10 11">KCCM 42265</strain>
    </source>
</reference>
<name>A0A7H9ATM3_9FLAO</name>
<keyword evidence="3" id="KW-1003">Cell membrane</keyword>
<dbReference type="KEGG" id="cagg:HYG79_16005"/>
<keyword evidence="11" id="KW-1185">Reference proteome</keyword>
<feature type="transmembrane region" description="Helical" evidence="8">
    <location>
        <begin position="187"/>
        <end position="212"/>
    </location>
</feature>
<comment type="subcellular location">
    <subcellularLocation>
        <location evidence="1">Cell membrane</location>
        <topology evidence="1">Multi-pass membrane protein</topology>
    </subcellularLocation>
</comment>
<accession>A0A7H9ATM3</accession>
<dbReference type="PRINTS" id="PR00812">
    <property type="entry name" value="BCTERIALGSPF"/>
</dbReference>
<dbReference type="Gene3D" id="1.20.81.30">
    <property type="entry name" value="Type II secretion system (T2SS), domain F"/>
    <property type="match status" value="2"/>
</dbReference>
<sequence length="379" mass="43344">MGFKLDNTVSAKTNSSSTGKSGLTALLEKEITLFGKSFSNKKKEDFYTELSVLLKAGIHLKEALTLIEENQKKEKQQLFYHDLVDGLVSGHNLSEVVQEKSEFTEYEYHSLKIGEETGTIAEVVTELGRFFAGKNEQRRNLVNALTYPIIILITAVVVVTFMLRMVVPMFQDIFRQNKVDLPWITEVIISASDFIGTYGWWIVFSVFLLLVFQKRFTTKKWFKRRKDYLVLRLPYVGKFMKSVYLAQFTQAITLLTSSKLPVLNSIQLVGRMIDFYPLREALSQVEERIKQGKGLSDSLKGNTMFDHRMVSLVKVAEETNQTEFIFDRLNQQYNIEIQQKSKLLSTLMEPLIILIVGILVGVILVAMYLPMFKLGSVLG</sequence>
<dbReference type="Proteomes" id="UP000509302">
    <property type="component" value="Chromosome"/>
</dbReference>
<feature type="compositionally biased region" description="Polar residues" evidence="7">
    <location>
        <begin position="7"/>
        <end position="20"/>
    </location>
</feature>
<feature type="transmembrane region" description="Helical" evidence="8">
    <location>
        <begin position="351"/>
        <end position="369"/>
    </location>
</feature>
<feature type="domain" description="Type II secretion system protein GspF" evidence="9">
    <location>
        <begin position="248"/>
        <end position="370"/>
    </location>
</feature>
<dbReference type="InterPro" id="IPR018076">
    <property type="entry name" value="T2SS_GspF_dom"/>
</dbReference>
<evidence type="ECO:0000256" key="1">
    <source>
        <dbReference type="ARBA" id="ARBA00004651"/>
    </source>
</evidence>
<evidence type="ECO:0000256" key="5">
    <source>
        <dbReference type="ARBA" id="ARBA00022989"/>
    </source>
</evidence>
<evidence type="ECO:0000256" key="6">
    <source>
        <dbReference type="ARBA" id="ARBA00023136"/>
    </source>
</evidence>
<evidence type="ECO:0000313" key="11">
    <source>
        <dbReference type="Proteomes" id="UP000509302"/>
    </source>
</evidence>
<evidence type="ECO:0000256" key="3">
    <source>
        <dbReference type="ARBA" id="ARBA00022475"/>
    </source>
</evidence>
<evidence type="ECO:0000256" key="7">
    <source>
        <dbReference type="SAM" id="MobiDB-lite"/>
    </source>
</evidence>
<evidence type="ECO:0000259" key="9">
    <source>
        <dbReference type="Pfam" id="PF00482"/>
    </source>
</evidence>
<proteinExistence type="inferred from homology"/>
<dbReference type="GO" id="GO:0005886">
    <property type="term" value="C:plasma membrane"/>
    <property type="evidence" value="ECO:0007669"/>
    <property type="project" value="UniProtKB-SubCell"/>
</dbReference>
<evidence type="ECO:0000313" key="10">
    <source>
        <dbReference type="EMBL" id="QLG46790.1"/>
    </source>
</evidence>
<organism evidence="10 11">
    <name type="scientific">Costertonia aggregata</name>
    <dbReference type="NCBI Taxonomy" id="343403"/>
    <lineage>
        <taxon>Bacteria</taxon>
        <taxon>Pseudomonadati</taxon>
        <taxon>Bacteroidota</taxon>
        <taxon>Flavobacteriia</taxon>
        <taxon>Flavobacteriales</taxon>
        <taxon>Flavobacteriaceae</taxon>
        <taxon>Costertonia</taxon>
    </lineage>
</organism>
<evidence type="ECO:0000256" key="8">
    <source>
        <dbReference type="SAM" id="Phobius"/>
    </source>
</evidence>
<feature type="domain" description="Type II secretion system protein GspF" evidence="9">
    <location>
        <begin position="46"/>
        <end position="168"/>
    </location>
</feature>
<dbReference type="Pfam" id="PF00482">
    <property type="entry name" value="T2SSF"/>
    <property type="match status" value="2"/>
</dbReference>
<evidence type="ECO:0000256" key="4">
    <source>
        <dbReference type="ARBA" id="ARBA00022692"/>
    </source>
</evidence>
<gene>
    <name evidence="10" type="ORF">HYG79_16005</name>
</gene>
<keyword evidence="5 8" id="KW-1133">Transmembrane helix</keyword>
<protein>
    <submittedName>
        <fullName evidence="10">Type II secretion system F family protein</fullName>
    </submittedName>
</protein>
<evidence type="ECO:0000256" key="2">
    <source>
        <dbReference type="ARBA" id="ARBA00005745"/>
    </source>
</evidence>
<dbReference type="RefSeq" id="WP_179243069.1">
    <property type="nucleotide sequence ID" value="NZ_CP058595.1"/>
</dbReference>
<comment type="similarity">
    <text evidence="2">Belongs to the GSP F family.</text>
</comment>
<keyword evidence="4 8" id="KW-0812">Transmembrane</keyword>
<keyword evidence="6 8" id="KW-0472">Membrane</keyword>
<dbReference type="PANTHER" id="PTHR30012">
    <property type="entry name" value="GENERAL SECRETION PATHWAY PROTEIN"/>
    <property type="match status" value="1"/>
</dbReference>
<dbReference type="InterPro" id="IPR042094">
    <property type="entry name" value="T2SS_GspF_sf"/>
</dbReference>